<dbReference type="Pfam" id="PF06114">
    <property type="entry name" value="Peptidase_M78"/>
    <property type="match status" value="1"/>
</dbReference>
<dbReference type="RefSeq" id="WP_013130650.1">
    <property type="nucleotide sequence ID" value="NC_014165.1"/>
</dbReference>
<dbReference type="InterPro" id="IPR010982">
    <property type="entry name" value="Lambda_DNA-bd_dom_sf"/>
</dbReference>
<dbReference type="InterPro" id="IPR010359">
    <property type="entry name" value="IrrE_HExxH"/>
</dbReference>
<dbReference type="InterPro" id="IPR052345">
    <property type="entry name" value="Rad_response_metalloprotease"/>
</dbReference>
<dbReference type="InterPro" id="IPR001387">
    <property type="entry name" value="Cro/C1-type_HTH"/>
</dbReference>
<dbReference type="EMBL" id="CP001874">
    <property type="protein sequence ID" value="ADG87117.1"/>
    <property type="molecule type" value="Genomic_DNA"/>
</dbReference>
<feature type="region of interest" description="Disordered" evidence="2">
    <location>
        <begin position="371"/>
        <end position="393"/>
    </location>
</feature>
<dbReference type="GO" id="GO:0003677">
    <property type="term" value="F:DNA binding"/>
    <property type="evidence" value="ECO:0007669"/>
    <property type="project" value="InterPro"/>
</dbReference>
<proteinExistence type="inferred from homology"/>
<name>D6Y463_THEBD</name>
<dbReference type="Pfam" id="PF13560">
    <property type="entry name" value="HTH_31"/>
    <property type="match status" value="1"/>
</dbReference>
<dbReference type="CDD" id="cd00093">
    <property type="entry name" value="HTH_XRE"/>
    <property type="match status" value="1"/>
</dbReference>
<dbReference type="eggNOG" id="COG2856">
    <property type="taxonomic scope" value="Bacteria"/>
</dbReference>
<dbReference type="PANTHER" id="PTHR43236">
    <property type="entry name" value="ANTITOXIN HIGA1"/>
    <property type="match status" value="1"/>
</dbReference>
<dbReference type="SUPFAM" id="SSF47413">
    <property type="entry name" value="lambda repressor-like DNA-binding domains"/>
    <property type="match status" value="1"/>
</dbReference>
<evidence type="ECO:0000313" key="5">
    <source>
        <dbReference type="Proteomes" id="UP000006640"/>
    </source>
</evidence>
<gene>
    <name evidence="4" type="ordered locus">Tbis_0389</name>
</gene>
<dbReference type="SMART" id="SM00530">
    <property type="entry name" value="HTH_XRE"/>
    <property type="match status" value="1"/>
</dbReference>
<feature type="compositionally biased region" description="Polar residues" evidence="2">
    <location>
        <begin position="379"/>
        <end position="393"/>
    </location>
</feature>
<keyword evidence="5" id="KW-1185">Reference proteome</keyword>
<dbReference type="Gene3D" id="1.10.260.40">
    <property type="entry name" value="lambda repressor-like DNA-binding domains"/>
    <property type="match status" value="1"/>
</dbReference>
<dbReference type="Proteomes" id="UP000006640">
    <property type="component" value="Chromosome"/>
</dbReference>
<evidence type="ECO:0000259" key="3">
    <source>
        <dbReference type="PROSITE" id="PS50943"/>
    </source>
</evidence>
<dbReference type="OrthoDB" id="9794834at2"/>
<dbReference type="PROSITE" id="PS50943">
    <property type="entry name" value="HTH_CROC1"/>
    <property type="match status" value="1"/>
</dbReference>
<organism evidence="4 5">
    <name type="scientific">Thermobispora bispora (strain ATCC 19993 / DSM 43833 / CBS 139.67 / JCM 10125 / KCTC 9307 / NBRC 14880 / R51)</name>
    <dbReference type="NCBI Taxonomy" id="469371"/>
    <lineage>
        <taxon>Bacteria</taxon>
        <taxon>Bacillati</taxon>
        <taxon>Actinomycetota</taxon>
        <taxon>Actinomycetes</taxon>
        <taxon>Streptosporangiales</taxon>
        <taxon>Streptosporangiaceae</taxon>
        <taxon>Thermobispora</taxon>
    </lineage>
</organism>
<evidence type="ECO:0000313" key="4">
    <source>
        <dbReference type="EMBL" id="ADG87117.1"/>
    </source>
</evidence>
<feature type="domain" description="HTH cro/C1-type" evidence="3">
    <location>
        <begin position="10"/>
        <end position="64"/>
    </location>
</feature>
<evidence type="ECO:0000256" key="1">
    <source>
        <dbReference type="ARBA" id="ARBA00007227"/>
    </source>
</evidence>
<dbReference type="AlphaFoldDB" id="D6Y463"/>
<dbReference type="PANTHER" id="PTHR43236:SF1">
    <property type="entry name" value="BLL7220 PROTEIN"/>
    <property type="match status" value="1"/>
</dbReference>
<dbReference type="STRING" id="469371.Tbis_0389"/>
<dbReference type="KEGG" id="tbi:Tbis_0389"/>
<dbReference type="HOGENOM" id="CLU_703827_0_0_11"/>
<dbReference type="Gene3D" id="1.10.10.2910">
    <property type="match status" value="1"/>
</dbReference>
<accession>D6Y463</accession>
<comment type="similarity">
    <text evidence="1">Belongs to the short-chain fatty acyl-CoA assimilation regulator (ScfR) family.</text>
</comment>
<protein>
    <recommendedName>
        <fullName evidence="3">HTH cro/C1-type domain-containing protein</fullName>
    </recommendedName>
</protein>
<evidence type="ECO:0000256" key="2">
    <source>
        <dbReference type="SAM" id="MobiDB-lite"/>
    </source>
</evidence>
<sequence length="393" mass="43307">MAGDITAARVRQLIKESGLTQAEFAGRVGLDASKMSKSLSGVRRFTSLDLARIADLCGVTVDWLLGVDSLTPSLATRTAPLSSSADAAIKEAERLARMRADLAFLGYRREVPAFELTGGSLIDQGTDLARKAAEHAARERINFWETRDLADAVEKAFGVDVRIYECPNAFDGLVWSDEHSPLIVVSTSRLSAQRLPTRQRFTIAHALGHLLARDDRRLIVDENIHDREHKSTKQEMLANAFAAELLLPARLLRDEAARTRWTREDFAALACRLWVAPNTLAWRLFNLGLIDRNRCEDFGRLTAWDAASIAGVAGTFGEWLQSASRARMPFMLVRDAFQAYADGKSTLRPLANLLGVDTDLLRQVMHGKKEDSPLASWPITGSPTPLCSATSPP</sequence>
<reference evidence="4 5" key="1">
    <citation type="submission" date="2010-01" db="EMBL/GenBank/DDBJ databases">
        <title>The complete genome of Thermobispora bispora DSM 43833.</title>
        <authorList>
            <consortium name="US DOE Joint Genome Institute (JGI-PGF)"/>
            <person name="Lucas S."/>
            <person name="Copeland A."/>
            <person name="Lapidus A."/>
            <person name="Glavina del Rio T."/>
            <person name="Dalin E."/>
            <person name="Tice H."/>
            <person name="Bruce D."/>
            <person name="Goodwin L."/>
            <person name="Pitluck S."/>
            <person name="Kyrpides N."/>
            <person name="Mavromatis K."/>
            <person name="Ivanova N."/>
            <person name="Mikhailova N."/>
            <person name="Chertkov O."/>
            <person name="Brettin T."/>
            <person name="Detter J.C."/>
            <person name="Han C."/>
            <person name="Larimer F."/>
            <person name="Land M."/>
            <person name="Hauser L."/>
            <person name="Markowitz V."/>
            <person name="Cheng J.-F."/>
            <person name="Hugenholtz P."/>
            <person name="Woyke T."/>
            <person name="Wu D."/>
            <person name="Jando M."/>
            <person name="Schneider S."/>
            <person name="Klenk H.-P."/>
            <person name="Eisen J.A."/>
        </authorList>
    </citation>
    <scope>NUCLEOTIDE SEQUENCE [LARGE SCALE GENOMIC DNA]</scope>
    <source>
        <strain evidence="5">ATCC 19993 / DSM 43833 / CBS 139.67 / JCM 10125 / KCTC 9307 / NBRC 14880 / R51</strain>
    </source>
</reference>